<dbReference type="PROSITE" id="PS50887">
    <property type="entry name" value="GGDEF"/>
    <property type="match status" value="1"/>
</dbReference>
<evidence type="ECO:0000313" key="6">
    <source>
        <dbReference type="Proteomes" id="UP000292298"/>
    </source>
</evidence>
<dbReference type="Gene3D" id="3.30.70.270">
    <property type="match status" value="1"/>
</dbReference>
<dbReference type="InterPro" id="IPR035965">
    <property type="entry name" value="PAS-like_dom_sf"/>
</dbReference>
<evidence type="ECO:0000256" key="2">
    <source>
        <dbReference type="SAM" id="Coils"/>
    </source>
</evidence>
<dbReference type="InterPro" id="IPR052155">
    <property type="entry name" value="Biofilm_reg_signaling"/>
</dbReference>
<name>A0A4Q8D0F6_9GAMM</name>
<dbReference type="NCBIfam" id="TIGR00254">
    <property type="entry name" value="GGDEF"/>
    <property type="match status" value="1"/>
</dbReference>
<dbReference type="InterPro" id="IPR035919">
    <property type="entry name" value="EAL_sf"/>
</dbReference>
<dbReference type="Pfam" id="PF00563">
    <property type="entry name" value="EAL"/>
    <property type="match status" value="1"/>
</dbReference>
<dbReference type="Gene3D" id="3.20.20.450">
    <property type="entry name" value="EAL domain"/>
    <property type="match status" value="1"/>
</dbReference>
<dbReference type="InterPro" id="IPR001633">
    <property type="entry name" value="EAL_dom"/>
</dbReference>
<comment type="caution">
    <text evidence="5">The sequence shown here is derived from an EMBL/GenBank/DDBJ whole genome shotgun (WGS) entry which is preliminary data.</text>
</comment>
<evidence type="ECO:0000256" key="1">
    <source>
        <dbReference type="ARBA" id="ARBA00001946"/>
    </source>
</evidence>
<dbReference type="CDD" id="cd00130">
    <property type="entry name" value="PAS"/>
    <property type="match status" value="1"/>
</dbReference>
<feature type="domain" description="GGDEF" evidence="4">
    <location>
        <begin position="170"/>
        <end position="304"/>
    </location>
</feature>
<gene>
    <name evidence="5" type="ORF">EV698_1015</name>
</gene>
<dbReference type="InterPro" id="IPR000160">
    <property type="entry name" value="GGDEF_dom"/>
</dbReference>
<protein>
    <submittedName>
        <fullName evidence="5">Diguanylate cyclase (GGDEF)-like protein</fullName>
    </submittedName>
</protein>
<dbReference type="SMART" id="SM00091">
    <property type="entry name" value="PAS"/>
    <property type="match status" value="1"/>
</dbReference>
<reference evidence="5 6" key="1">
    <citation type="submission" date="2019-02" db="EMBL/GenBank/DDBJ databases">
        <title>Genomic Encyclopedia of Type Strains, Phase IV (KMG-IV): sequencing the most valuable type-strain genomes for metagenomic binning, comparative biology and taxonomic classification.</title>
        <authorList>
            <person name="Goeker M."/>
        </authorList>
    </citation>
    <scope>NUCLEOTIDE SEQUENCE [LARGE SCALE GENOMIC DNA]</scope>
    <source>
        <strain evidence="5 6">DSM 21056</strain>
    </source>
</reference>
<evidence type="ECO:0000259" key="4">
    <source>
        <dbReference type="PROSITE" id="PS50887"/>
    </source>
</evidence>
<dbReference type="OrthoDB" id="9176779at2"/>
<sequence>MSEAESISIDQFPTGCLVSDGQRRILYANRYIQDHFGYRSADLVEVDLFTLLNRASQIMYETYLVPLLEHDGYFDELRLTLQTAAGESCAVMVSARCEYGNGTRIYWSVSSAKRSEQLFQELTEARALLEQKNSLLHNLAEQDYLTGIRNRDALTRRLEQIIATGLPGQQTFALAFIDLDGFKAINDDHGHAAGDQLLRQVAERMSDNLRSNDLLARFGGDEFILLLQGAMGESMIRRLLGRLLEEIARPFEVDGVALSVSASIGVTVYPQATDIEPDQLIRQADQAMYEAKRTGRNQIRFFNVQQAEKDVHRRTEIDAISDAITDNQFELYYQPKVDMRSGEVMGAEALIRRNHPEHGLQPPSAFLPLLDGTETGITLGQWVVRRAVEQIREWRRQGIDMHVSVNIAGYHLQHPDFLEHLRATLTAFAAVPNNRLELEVLESSAIEDVGQAARVLQLCRMMGVKVSLDDFGTGYSTLGHLRDLPLDTLKIDRRFVQTMLTDDGDRAILRGVIGFAGAFDCGLIAEGVETIQHAGALMDLGCLWGQGYYIARPMRACELLEWVERWRQSGFVEKFGALHEGL</sequence>
<dbReference type="CDD" id="cd01949">
    <property type="entry name" value="GGDEF"/>
    <property type="match status" value="1"/>
</dbReference>
<dbReference type="InterPro" id="IPR043128">
    <property type="entry name" value="Rev_trsase/Diguanyl_cyclase"/>
</dbReference>
<evidence type="ECO:0000313" key="5">
    <source>
        <dbReference type="EMBL" id="RZU98754.1"/>
    </source>
</evidence>
<dbReference type="InterPro" id="IPR000014">
    <property type="entry name" value="PAS"/>
</dbReference>
<dbReference type="SUPFAM" id="SSF55785">
    <property type="entry name" value="PYP-like sensor domain (PAS domain)"/>
    <property type="match status" value="1"/>
</dbReference>
<dbReference type="FunFam" id="3.30.70.270:FF:000001">
    <property type="entry name" value="Diguanylate cyclase domain protein"/>
    <property type="match status" value="1"/>
</dbReference>
<dbReference type="Pfam" id="PF00990">
    <property type="entry name" value="GGDEF"/>
    <property type="match status" value="1"/>
</dbReference>
<dbReference type="SUPFAM" id="SSF55073">
    <property type="entry name" value="Nucleotide cyclase"/>
    <property type="match status" value="1"/>
</dbReference>
<dbReference type="AlphaFoldDB" id="A0A4Q8D0F6"/>
<dbReference type="GO" id="GO:0003824">
    <property type="term" value="F:catalytic activity"/>
    <property type="evidence" value="ECO:0007669"/>
    <property type="project" value="UniProtKB-ARBA"/>
</dbReference>
<evidence type="ECO:0000259" key="3">
    <source>
        <dbReference type="PROSITE" id="PS50883"/>
    </source>
</evidence>
<dbReference type="SUPFAM" id="SSF141868">
    <property type="entry name" value="EAL domain-like"/>
    <property type="match status" value="1"/>
</dbReference>
<dbReference type="PANTHER" id="PTHR44757:SF2">
    <property type="entry name" value="BIOFILM ARCHITECTURE MAINTENANCE PROTEIN MBAA"/>
    <property type="match status" value="1"/>
</dbReference>
<dbReference type="InterPro" id="IPR029787">
    <property type="entry name" value="Nucleotide_cyclase"/>
</dbReference>
<dbReference type="CDD" id="cd01948">
    <property type="entry name" value="EAL"/>
    <property type="match status" value="1"/>
</dbReference>
<comment type="cofactor">
    <cofactor evidence="1">
        <name>Mg(2+)</name>
        <dbReference type="ChEBI" id="CHEBI:18420"/>
    </cofactor>
</comment>
<proteinExistence type="predicted"/>
<accession>A0A4Q8D0F6</accession>
<feature type="coiled-coil region" evidence="2">
    <location>
        <begin position="112"/>
        <end position="142"/>
    </location>
</feature>
<dbReference type="SMART" id="SM00052">
    <property type="entry name" value="EAL"/>
    <property type="match status" value="1"/>
</dbReference>
<dbReference type="PANTHER" id="PTHR44757">
    <property type="entry name" value="DIGUANYLATE CYCLASE DGCP"/>
    <property type="match status" value="1"/>
</dbReference>
<feature type="domain" description="EAL" evidence="3">
    <location>
        <begin position="313"/>
        <end position="567"/>
    </location>
</feature>
<dbReference type="SMART" id="SM00267">
    <property type="entry name" value="GGDEF"/>
    <property type="match status" value="1"/>
</dbReference>
<dbReference type="Gene3D" id="3.30.450.20">
    <property type="entry name" value="PAS domain"/>
    <property type="match status" value="1"/>
</dbReference>
<organism evidence="5 6">
    <name type="scientific">Spiribacter vilamensis</name>
    <dbReference type="NCBI Taxonomy" id="531306"/>
    <lineage>
        <taxon>Bacteria</taxon>
        <taxon>Pseudomonadati</taxon>
        <taxon>Pseudomonadota</taxon>
        <taxon>Gammaproteobacteria</taxon>
        <taxon>Chromatiales</taxon>
        <taxon>Ectothiorhodospiraceae</taxon>
        <taxon>Spiribacter</taxon>
    </lineage>
</organism>
<dbReference type="PROSITE" id="PS50883">
    <property type="entry name" value="EAL"/>
    <property type="match status" value="1"/>
</dbReference>
<dbReference type="Proteomes" id="UP000292298">
    <property type="component" value="Unassembled WGS sequence"/>
</dbReference>
<dbReference type="EMBL" id="SHLI01000001">
    <property type="protein sequence ID" value="RZU98754.1"/>
    <property type="molecule type" value="Genomic_DNA"/>
</dbReference>
<keyword evidence="2" id="KW-0175">Coiled coil</keyword>
<keyword evidence="6" id="KW-1185">Reference proteome</keyword>